<protein>
    <submittedName>
        <fullName evidence="2">DUF4255 domain-containing protein</fullName>
    </submittedName>
</protein>
<name>A0A3E1NZG0_9BACT</name>
<reference evidence="2 3" key="1">
    <citation type="submission" date="2018-08" db="EMBL/GenBank/DDBJ databases">
        <title>Chitinophaga sp. K20C18050901, a novel bacterium isolated from forest soil.</title>
        <authorList>
            <person name="Wang C."/>
        </authorList>
    </citation>
    <scope>NUCLEOTIDE SEQUENCE [LARGE SCALE GENOMIC DNA]</scope>
    <source>
        <strain evidence="2 3">K20C18050901</strain>
    </source>
</reference>
<evidence type="ECO:0000313" key="2">
    <source>
        <dbReference type="EMBL" id="RFM33303.1"/>
    </source>
</evidence>
<proteinExistence type="predicted"/>
<gene>
    <name evidence="2" type="ORF">DXN04_19970</name>
</gene>
<dbReference type="Pfam" id="PF14065">
    <property type="entry name" value="Pvc16_N"/>
    <property type="match status" value="1"/>
</dbReference>
<dbReference type="Proteomes" id="UP000261174">
    <property type="component" value="Unassembled WGS sequence"/>
</dbReference>
<keyword evidence="3" id="KW-1185">Reference proteome</keyword>
<feature type="domain" description="Pvc16 N-terminal" evidence="1">
    <location>
        <begin position="27"/>
        <end position="200"/>
    </location>
</feature>
<dbReference type="InterPro" id="IPR025351">
    <property type="entry name" value="Pvc16_N"/>
</dbReference>
<accession>A0A3E1NZG0</accession>
<organism evidence="2 3">
    <name type="scientific">Chitinophaga silvisoli</name>
    <dbReference type="NCBI Taxonomy" id="2291814"/>
    <lineage>
        <taxon>Bacteria</taxon>
        <taxon>Pseudomonadati</taxon>
        <taxon>Bacteroidota</taxon>
        <taxon>Chitinophagia</taxon>
        <taxon>Chitinophagales</taxon>
        <taxon>Chitinophagaceae</taxon>
        <taxon>Chitinophaga</taxon>
    </lineage>
</organism>
<comment type="caution">
    <text evidence="2">The sequence shown here is derived from an EMBL/GenBank/DDBJ whole genome shotgun (WGS) entry which is preliminary data.</text>
</comment>
<dbReference type="AlphaFoldDB" id="A0A3E1NZG0"/>
<evidence type="ECO:0000259" key="1">
    <source>
        <dbReference type="Pfam" id="PF14065"/>
    </source>
</evidence>
<evidence type="ECO:0000313" key="3">
    <source>
        <dbReference type="Proteomes" id="UP000261174"/>
    </source>
</evidence>
<dbReference type="EMBL" id="QTJV01000007">
    <property type="protein sequence ID" value="RFM33303.1"/>
    <property type="molecule type" value="Genomic_DNA"/>
</dbReference>
<sequence>MCFANIYGYTGSYCLKRTDMIYETLSCIADEINKYFNRQLHLSEDKVVLSAIVNQDGSVAIQGENKVVLTLINVEKESLGLNAPGFNNGNVTTRSMPPVCINLYILFAAYFSSNNYAEALRFLSFIIAYFQSRNVLTSTNTPSLDKRIDKLMFEMESVGTERLNNVWATLGAKYMPSVIYKMRMLTFDDGVIREYRPGVTDPSAII</sequence>